<dbReference type="Proteomes" id="UP001605036">
    <property type="component" value="Unassembled WGS sequence"/>
</dbReference>
<dbReference type="AlphaFoldDB" id="A0ABD1ZHL9"/>
<keyword evidence="3" id="KW-1185">Reference proteome</keyword>
<name>A0ABD1ZHL9_9MARC</name>
<accession>A0ABD1ZHL9</accession>
<feature type="transmembrane region" description="Helical" evidence="1">
    <location>
        <begin position="71"/>
        <end position="91"/>
    </location>
</feature>
<evidence type="ECO:0000256" key="1">
    <source>
        <dbReference type="SAM" id="Phobius"/>
    </source>
</evidence>
<proteinExistence type="predicted"/>
<evidence type="ECO:0000313" key="2">
    <source>
        <dbReference type="EMBL" id="KAL2650941.1"/>
    </source>
</evidence>
<evidence type="ECO:0000313" key="3">
    <source>
        <dbReference type="Proteomes" id="UP001605036"/>
    </source>
</evidence>
<feature type="transmembrane region" description="Helical" evidence="1">
    <location>
        <begin position="20"/>
        <end position="42"/>
    </location>
</feature>
<protein>
    <submittedName>
        <fullName evidence="2">Uncharacterized protein</fullName>
    </submittedName>
</protein>
<sequence length="129" mass="14169">MRTAAASSCTVPKNRAYRAFLRFGFYDVLLGLLMRAGSGWLIEIGSLVSTRSAYCVGEFELLQARFCADKIFISLILAKSFSFAVTFAVVADVAVHDELLFYTDVHTVVIDRSRLLAGANENGYIKDSG</sequence>
<dbReference type="EMBL" id="JBHFFA010000001">
    <property type="protein sequence ID" value="KAL2650941.1"/>
    <property type="molecule type" value="Genomic_DNA"/>
</dbReference>
<keyword evidence="1" id="KW-1133">Transmembrane helix</keyword>
<keyword evidence="1" id="KW-0472">Membrane</keyword>
<reference evidence="2 3" key="1">
    <citation type="submission" date="2024-09" db="EMBL/GenBank/DDBJ databases">
        <title>Chromosome-scale assembly of Riccia fluitans.</title>
        <authorList>
            <person name="Paukszto L."/>
            <person name="Sawicki J."/>
            <person name="Karawczyk K."/>
            <person name="Piernik-Szablinska J."/>
            <person name="Szczecinska M."/>
            <person name="Mazdziarz M."/>
        </authorList>
    </citation>
    <scope>NUCLEOTIDE SEQUENCE [LARGE SCALE GENOMIC DNA]</scope>
    <source>
        <strain evidence="2">Rf_01</strain>
        <tissue evidence="2">Aerial parts of the thallus</tissue>
    </source>
</reference>
<comment type="caution">
    <text evidence="2">The sequence shown here is derived from an EMBL/GenBank/DDBJ whole genome shotgun (WGS) entry which is preliminary data.</text>
</comment>
<gene>
    <name evidence="2" type="ORF">R1flu_019069</name>
</gene>
<keyword evidence="1" id="KW-0812">Transmembrane</keyword>
<organism evidence="2 3">
    <name type="scientific">Riccia fluitans</name>
    <dbReference type="NCBI Taxonomy" id="41844"/>
    <lineage>
        <taxon>Eukaryota</taxon>
        <taxon>Viridiplantae</taxon>
        <taxon>Streptophyta</taxon>
        <taxon>Embryophyta</taxon>
        <taxon>Marchantiophyta</taxon>
        <taxon>Marchantiopsida</taxon>
        <taxon>Marchantiidae</taxon>
        <taxon>Marchantiales</taxon>
        <taxon>Ricciaceae</taxon>
        <taxon>Riccia</taxon>
    </lineage>
</organism>